<proteinExistence type="predicted"/>
<dbReference type="InterPro" id="IPR043128">
    <property type="entry name" value="Rev_trsase/Diguanyl_cyclase"/>
</dbReference>
<dbReference type="Pfam" id="PF00990">
    <property type="entry name" value="GGDEF"/>
    <property type="match status" value="1"/>
</dbReference>
<reference evidence="4 5" key="1">
    <citation type="submission" date="2016-10" db="EMBL/GenBank/DDBJ databases">
        <authorList>
            <person name="de Groot N.N."/>
        </authorList>
    </citation>
    <scope>NUCLEOTIDE SEQUENCE [LARGE SCALE GENOMIC DNA]</scope>
    <source>
        <strain evidence="4 5">AA1</strain>
    </source>
</reference>
<evidence type="ECO:0000313" key="4">
    <source>
        <dbReference type="EMBL" id="SCX84811.1"/>
    </source>
</evidence>
<dbReference type="InterPro" id="IPR050469">
    <property type="entry name" value="Diguanylate_Cyclase"/>
</dbReference>
<dbReference type="Proteomes" id="UP000198870">
    <property type="component" value="Unassembled WGS sequence"/>
</dbReference>
<dbReference type="PANTHER" id="PTHR45138:SF9">
    <property type="entry name" value="DIGUANYLATE CYCLASE DGCM-RELATED"/>
    <property type="match status" value="1"/>
</dbReference>
<comment type="catalytic activity">
    <reaction evidence="2">
        <text>2 GTP = 3',3'-c-di-GMP + 2 diphosphate</text>
        <dbReference type="Rhea" id="RHEA:24898"/>
        <dbReference type="ChEBI" id="CHEBI:33019"/>
        <dbReference type="ChEBI" id="CHEBI:37565"/>
        <dbReference type="ChEBI" id="CHEBI:58805"/>
        <dbReference type="EC" id="2.7.7.65"/>
    </reaction>
</comment>
<sequence length="367" mass="40914">MTRSDMDKAETDAKHILNQLGSLSSFLTGMDPGTEGDACFTMPLTIMKKAMSFDVSVLYEVCNVVDNWLILEVARVFDPQGYREDLKEGKKLILDLTRTDGIYINEIKAFSSRKVSCINVPNEGCDMMGFVYLPESLGGGYLFGGDYCGQESRVRDYEASVCEIMCNFLSTILIKAQLEKLAVYDSLTGLCNSRRIKEEATRIRNRFARKPKAIASVALCDIDHFKAVNDTHGHIQGDMVIKEVGELLSTSMRKHFDVAGRYGGEEFLLVLDETTGPEALSMIERIRKKIETHAFPKVDQAGKPIPGDSLHITLSFGVAENRADDSPCDALEWISRADRALYRSKHDGRNRATLWSHALDEACVETA</sequence>
<dbReference type="CDD" id="cd01949">
    <property type="entry name" value="GGDEF"/>
    <property type="match status" value="1"/>
</dbReference>
<dbReference type="GO" id="GO:1902201">
    <property type="term" value="P:negative regulation of bacterial-type flagellum-dependent cell motility"/>
    <property type="evidence" value="ECO:0007669"/>
    <property type="project" value="TreeGrafter"/>
</dbReference>
<dbReference type="SUPFAM" id="SSF55073">
    <property type="entry name" value="Nucleotide cyclase"/>
    <property type="match status" value="1"/>
</dbReference>
<evidence type="ECO:0000313" key="5">
    <source>
        <dbReference type="Proteomes" id="UP000198870"/>
    </source>
</evidence>
<gene>
    <name evidence="4" type="ORF">SAMN05216233_101608</name>
</gene>
<keyword evidence="5" id="KW-1185">Reference proteome</keyword>
<dbReference type="Gene3D" id="3.30.70.270">
    <property type="match status" value="1"/>
</dbReference>
<accession>A0A1G5B3Z3</accession>
<dbReference type="SMART" id="SM00267">
    <property type="entry name" value="GGDEF"/>
    <property type="match status" value="1"/>
</dbReference>
<dbReference type="EC" id="2.7.7.65" evidence="1"/>
<name>A0A1G5B3Z3_9BACT</name>
<dbReference type="NCBIfam" id="TIGR00254">
    <property type="entry name" value="GGDEF"/>
    <property type="match status" value="1"/>
</dbReference>
<organism evidence="4 5">
    <name type="scientific">Desulfoluna spongiiphila</name>
    <dbReference type="NCBI Taxonomy" id="419481"/>
    <lineage>
        <taxon>Bacteria</taxon>
        <taxon>Pseudomonadati</taxon>
        <taxon>Thermodesulfobacteriota</taxon>
        <taxon>Desulfobacteria</taxon>
        <taxon>Desulfobacterales</taxon>
        <taxon>Desulfolunaceae</taxon>
        <taxon>Desulfoluna</taxon>
    </lineage>
</organism>
<dbReference type="OrthoDB" id="315417at2"/>
<feature type="domain" description="GGDEF" evidence="3">
    <location>
        <begin position="213"/>
        <end position="357"/>
    </location>
</feature>
<dbReference type="RefSeq" id="WP_092208055.1">
    <property type="nucleotide sequence ID" value="NZ_FMUX01000001.1"/>
</dbReference>
<dbReference type="AlphaFoldDB" id="A0A1G5B3Z3"/>
<dbReference type="InterPro" id="IPR000160">
    <property type="entry name" value="GGDEF_dom"/>
</dbReference>
<dbReference type="GO" id="GO:0005886">
    <property type="term" value="C:plasma membrane"/>
    <property type="evidence" value="ECO:0007669"/>
    <property type="project" value="TreeGrafter"/>
</dbReference>
<evidence type="ECO:0000256" key="1">
    <source>
        <dbReference type="ARBA" id="ARBA00012528"/>
    </source>
</evidence>
<dbReference type="GO" id="GO:0043709">
    <property type="term" value="P:cell adhesion involved in single-species biofilm formation"/>
    <property type="evidence" value="ECO:0007669"/>
    <property type="project" value="TreeGrafter"/>
</dbReference>
<dbReference type="STRING" id="419481.SAMN05216233_101608"/>
<dbReference type="PANTHER" id="PTHR45138">
    <property type="entry name" value="REGULATORY COMPONENTS OF SENSORY TRANSDUCTION SYSTEM"/>
    <property type="match status" value="1"/>
</dbReference>
<protein>
    <recommendedName>
        <fullName evidence="1">diguanylate cyclase</fullName>
        <ecNumber evidence="1">2.7.7.65</ecNumber>
    </recommendedName>
</protein>
<dbReference type="PROSITE" id="PS50887">
    <property type="entry name" value="GGDEF"/>
    <property type="match status" value="1"/>
</dbReference>
<dbReference type="InterPro" id="IPR029787">
    <property type="entry name" value="Nucleotide_cyclase"/>
</dbReference>
<dbReference type="FunFam" id="3.30.70.270:FF:000001">
    <property type="entry name" value="Diguanylate cyclase domain protein"/>
    <property type="match status" value="1"/>
</dbReference>
<dbReference type="GO" id="GO:0052621">
    <property type="term" value="F:diguanylate cyclase activity"/>
    <property type="evidence" value="ECO:0007669"/>
    <property type="project" value="UniProtKB-EC"/>
</dbReference>
<evidence type="ECO:0000256" key="2">
    <source>
        <dbReference type="ARBA" id="ARBA00034247"/>
    </source>
</evidence>
<dbReference type="EMBL" id="FMUX01000001">
    <property type="protein sequence ID" value="SCX84811.1"/>
    <property type="molecule type" value="Genomic_DNA"/>
</dbReference>
<evidence type="ECO:0000259" key="3">
    <source>
        <dbReference type="PROSITE" id="PS50887"/>
    </source>
</evidence>